<dbReference type="GO" id="GO:0005634">
    <property type="term" value="C:nucleus"/>
    <property type="evidence" value="ECO:0007669"/>
    <property type="project" value="UniProtKB-SubCell"/>
</dbReference>
<accession>A0AAD2A0L9</accession>
<evidence type="ECO:0000256" key="2">
    <source>
        <dbReference type="ARBA" id="ARBA00004496"/>
    </source>
</evidence>
<name>A0AAD2A0L9_9LAMI</name>
<dbReference type="EMBL" id="OU503049">
    <property type="protein sequence ID" value="CAI9776745.1"/>
    <property type="molecule type" value="Genomic_DNA"/>
</dbReference>
<dbReference type="PANTHER" id="PTHR31250">
    <property type="entry name" value="IQ DOMAIN-CONTAINING PROTEIN IQM3"/>
    <property type="match status" value="1"/>
</dbReference>
<dbReference type="PANTHER" id="PTHR31250:SF14">
    <property type="entry name" value="IQ DOMAIN-CONTAINING PROTEIN IQM2"/>
    <property type="match status" value="1"/>
</dbReference>
<comment type="subcellular location">
    <subcellularLocation>
        <location evidence="2">Cytoplasm</location>
    </subcellularLocation>
    <subcellularLocation>
        <location evidence="1">Nucleus</location>
    </subcellularLocation>
</comment>
<gene>
    <name evidence="5" type="ORF">FPE_LOCUS24175</name>
</gene>
<proteinExistence type="predicted"/>
<reference evidence="5" key="1">
    <citation type="submission" date="2023-05" db="EMBL/GenBank/DDBJ databases">
        <authorList>
            <person name="Huff M."/>
        </authorList>
    </citation>
    <scope>NUCLEOTIDE SEQUENCE</scope>
</reference>
<organism evidence="5 6">
    <name type="scientific">Fraxinus pennsylvanica</name>
    <dbReference type="NCBI Taxonomy" id="56036"/>
    <lineage>
        <taxon>Eukaryota</taxon>
        <taxon>Viridiplantae</taxon>
        <taxon>Streptophyta</taxon>
        <taxon>Embryophyta</taxon>
        <taxon>Tracheophyta</taxon>
        <taxon>Spermatophyta</taxon>
        <taxon>Magnoliopsida</taxon>
        <taxon>eudicotyledons</taxon>
        <taxon>Gunneridae</taxon>
        <taxon>Pentapetalae</taxon>
        <taxon>asterids</taxon>
        <taxon>lamiids</taxon>
        <taxon>Lamiales</taxon>
        <taxon>Oleaceae</taxon>
        <taxon>Oleeae</taxon>
        <taxon>Fraxinus</taxon>
    </lineage>
</organism>
<evidence type="ECO:0008006" key="7">
    <source>
        <dbReference type="Google" id="ProtNLM"/>
    </source>
</evidence>
<protein>
    <recommendedName>
        <fullName evidence="7">Calmodulin-binding family protein</fullName>
    </recommendedName>
</protein>
<sequence>MGVSCSCLLSVYSDLENGFESVTVKSIDLGDDDGKNPLRSVEHTILQSLGLRKMLTEGSVSLRARETEMNSIQVPVEDKCACQEMVSPFSMDGIPQLAGLKPSSPKHEAAVRLQKVYKSFRTRRKLADCAVLVEQSWWKLLDFVELKHSSISFFDLEKHETAMSRWSRARTRAAKVGKGLSKNGKAQKLALQHWLEAIDPRHRYGHNLHFYYVKWLNSQSMEPFFYWLDIGEGKEVNIIEKCSRSKLQQQCIKYLGPMERKAYEVLLEDGKLFYKQTGELLDTTIEPKGAKWIFVLSTSRTLYVGKKKKGTFQHSSFLSGGATLAAGRIVVEKGILKAVWPHSGHYRPTPENFQDFIAFLGENNVDLTDVKLDSIDEEEESMGKKGGLYLRSISSEEDLTEKDRLETIENDTEDSILHKVVSREGETSAAIEMPKSRTSHNFSQKLTILQIPSKDDFLGTLKIENTVAELKTQNFLLESPMDGYETAEESFASELHSINQEHNKSHQEHDETNEEIISEQSILQRINSHKDMKSFQLGNKLSCKWSTGAGPRIGCLRDYPSRLQCHALEQVNLSPRNNSHLRLDFPSQDSTPTGFGREIPVCSSSSPLDKSNLSHNSSNTVSLSVKELTKSTCCNTSRNSSFFFIDPFFCLNRRNDIAIL</sequence>
<dbReference type="GO" id="GO:0005737">
    <property type="term" value="C:cytoplasm"/>
    <property type="evidence" value="ECO:0007669"/>
    <property type="project" value="UniProtKB-SubCell"/>
</dbReference>
<dbReference type="Proteomes" id="UP000834106">
    <property type="component" value="Chromosome 14"/>
</dbReference>
<dbReference type="InterPro" id="IPR044159">
    <property type="entry name" value="IQM"/>
</dbReference>
<keyword evidence="6" id="KW-1185">Reference proteome</keyword>
<keyword evidence="3" id="KW-0963">Cytoplasm</keyword>
<evidence type="ECO:0000313" key="5">
    <source>
        <dbReference type="EMBL" id="CAI9776745.1"/>
    </source>
</evidence>
<evidence type="ECO:0000313" key="6">
    <source>
        <dbReference type="Proteomes" id="UP000834106"/>
    </source>
</evidence>
<evidence type="ECO:0000256" key="3">
    <source>
        <dbReference type="ARBA" id="ARBA00022490"/>
    </source>
</evidence>
<dbReference type="AlphaFoldDB" id="A0AAD2A0L9"/>
<keyword evidence="4" id="KW-0539">Nucleus</keyword>
<evidence type="ECO:0000256" key="4">
    <source>
        <dbReference type="ARBA" id="ARBA00023242"/>
    </source>
</evidence>
<evidence type="ECO:0000256" key="1">
    <source>
        <dbReference type="ARBA" id="ARBA00004123"/>
    </source>
</evidence>